<proteinExistence type="predicted"/>
<organism evidence="2 3">
    <name type="scientific">Scylla paramamosain</name>
    <name type="common">Mud crab</name>
    <dbReference type="NCBI Taxonomy" id="85552"/>
    <lineage>
        <taxon>Eukaryota</taxon>
        <taxon>Metazoa</taxon>
        <taxon>Ecdysozoa</taxon>
        <taxon>Arthropoda</taxon>
        <taxon>Crustacea</taxon>
        <taxon>Multicrustacea</taxon>
        <taxon>Malacostraca</taxon>
        <taxon>Eumalacostraca</taxon>
        <taxon>Eucarida</taxon>
        <taxon>Decapoda</taxon>
        <taxon>Pleocyemata</taxon>
        <taxon>Brachyura</taxon>
        <taxon>Eubrachyura</taxon>
        <taxon>Portunoidea</taxon>
        <taxon>Portunidae</taxon>
        <taxon>Portuninae</taxon>
        <taxon>Scylla</taxon>
    </lineage>
</organism>
<feature type="compositionally biased region" description="Basic and acidic residues" evidence="1">
    <location>
        <begin position="38"/>
        <end position="48"/>
    </location>
</feature>
<sequence>MDDEERKDNSDKSCQTENEKSKRHRGADQPGRHRQRPARTDQTERGEVDGDPPCHSGYTKLIFQTRVSLDKPASCLQLPAEAGSACSAETEADGILYVDSVNRQLVKTAKTRWEWGDKQRWIPRRMAPVPPQDPLSYGSSPILRIPCPMAPVPPQDPPSYGSSPSS</sequence>
<dbReference type="AlphaFoldDB" id="A0AAW0V6R9"/>
<evidence type="ECO:0000256" key="1">
    <source>
        <dbReference type="SAM" id="MobiDB-lite"/>
    </source>
</evidence>
<gene>
    <name evidence="2" type="ORF">O3P69_002365</name>
</gene>
<comment type="caution">
    <text evidence="2">The sequence shown here is derived from an EMBL/GenBank/DDBJ whole genome shotgun (WGS) entry which is preliminary data.</text>
</comment>
<accession>A0AAW0V6R9</accession>
<feature type="region of interest" description="Disordered" evidence="1">
    <location>
        <begin position="1"/>
        <end position="56"/>
    </location>
</feature>
<evidence type="ECO:0000313" key="2">
    <source>
        <dbReference type="EMBL" id="KAK8407769.1"/>
    </source>
</evidence>
<feature type="compositionally biased region" description="Pro residues" evidence="1">
    <location>
        <begin position="148"/>
        <end position="157"/>
    </location>
</feature>
<dbReference type="EMBL" id="JARAKH010000001">
    <property type="protein sequence ID" value="KAK8407769.1"/>
    <property type="molecule type" value="Genomic_DNA"/>
</dbReference>
<reference evidence="2 3" key="1">
    <citation type="submission" date="2023-03" db="EMBL/GenBank/DDBJ databases">
        <title>High-quality genome of Scylla paramamosain provides insights in environmental adaptation.</title>
        <authorList>
            <person name="Zhang L."/>
        </authorList>
    </citation>
    <scope>NUCLEOTIDE SEQUENCE [LARGE SCALE GENOMIC DNA]</scope>
    <source>
        <strain evidence="2">LZ_2023a</strain>
        <tissue evidence="2">Muscle</tissue>
    </source>
</reference>
<feature type="compositionally biased region" description="Basic and acidic residues" evidence="1">
    <location>
        <begin position="1"/>
        <end position="11"/>
    </location>
</feature>
<name>A0AAW0V6R9_SCYPA</name>
<keyword evidence="3" id="KW-1185">Reference proteome</keyword>
<protein>
    <submittedName>
        <fullName evidence="2">Uncharacterized protein</fullName>
    </submittedName>
</protein>
<feature type="region of interest" description="Disordered" evidence="1">
    <location>
        <begin position="147"/>
        <end position="166"/>
    </location>
</feature>
<evidence type="ECO:0000313" key="3">
    <source>
        <dbReference type="Proteomes" id="UP001487740"/>
    </source>
</evidence>
<dbReference type="Proteomes" id="UP001487740">
    <property type="component" value="Unassembled WGS sequence"/>
</dbReference>